<dbReference type="InterPro" id="IPR032880">
    <property type="entry name" value="CSC1/OSCA1-like_N"/>
</dbReference>
<evidence type="ECO:0000256" key="2">
    <source>
        <dbReference type="SAM" id="Phobius"/>
    </source>
</evidence>
<dbReference type="Proteomes" id="UP000076532">
    <property type="component" value="Unassembled WGS sequence"/>
</dbReference>
<feature type="compositionally biased region" description="Polar residues" evidence="1">
    <location>
        <begin position="215"/>
        <end position="224"/>
    </location>
</feature>
<evidence type="ECO:0000313" key="4">
    <source>
        <dbReference type="EMBL" id="KZP25064.1"/>
    </source>
</evidence>
<sequence length="288" mass="32418">MSPTISGTSPALSGFRQPLGSIAPWPSPQTLILTTIRRPRFESAYEARTLTSIASYCARKRLDAYFFVRFLRVIIIAFLPIWALSWAILMPVDAVNASVAGKVDPDIFFLRKVVTDEQERYAAHCTLFRVFTFWIFWNIRREMACFIAMRREFFALPGYAKSVGVPLPRQAPQRAPEAYDRPLKACNKLESAKNALLKMAVKIRRKQLKKAGGASLSTPPNNDSDGAVDALTRPSHDYDHQQTHDQDQDPEAQAFLAEKLVPASKRLLHRLPAGFMPLALPYIGQKVD</sequence>
<gene>
    <name evidence="4" type="ORF">FIBSPDRAFT_1041839</name>
</gene>
<feature type="domain" description="CSC1/OSCA1-like N-terminal transmembrane" evidence="3">
    <location>
        <begin position="62"/>
        <end position="142"/>
    </location>
</feature>
<dbReference type="OrthoDB" id="1076608at2759"/>
<accession>A0A166NJ88</accession>
<keyword evidence="2" id="KW-1133">Transmembrane helix</keyword>
<protein>
    <recommendedName>
        <fullName evidence="3">CSC1/OSCA1-like N-terminal transmembrane domain-containing protein</fullName>
    </recommendedName>
</protein>
<feature type="region of interest" description="Disordered" evidence="1">
    <location>
        <begin position="210"/>
        <end position="249"/>
    </location>
</feature>
<name>A0A166NJ88_9AGAM</name>
<dbReference type="EMBL" id="KV417523">
    <property type="protein sequence ID" value="KZP25064.1"/>
    <property type="molecule type" value="Genomic_DNA"/>
</dbReference>
<keyword evidence="5" id="KW-1185">Reference proteome</keyword>
<keyword evidence="2" id="KW-0472">Membrane</keyword>
<evidence type="ECO:0000259" key="3">
    <source>
        <dbReference type="Pfam" id="PF13967"/>
    </source>
</evidence>
<reference evidence="4 5" key="1">
    <citation type="journal article" date="2016" name="Mol. Biol. Evol.">
        <title>Comparative Genomics of Early-Diverging Mushroom-Forming Fungi Provides Insights into the Origins of Lignocellulose Decay Capabilities.</title>
        <authorList>
            <person name="Nagy L.G."/>
            <person name="Riley R."/>
            <person name="Tritt A."/>
            <person name="Adam C."/>
            <person name="Daum C."/>
            <person name="Floudas D."/>
            <person name="Sun H."/>
            <person name="Yadav J.S."/>
            <person name="Pangilinan J."/>
            <person name="Larsson K.H."/>
            <person name="Matsuura K."/>
            <person name="Barry K."/>
            <person name="Labutti K."/>
            <person name="Kuo R."/>
            <person name="Ohm R.A."/>
            <person name="Bhattacharya S.S."/>
            <person name="Shirouzu T."/>
            <person name="Yoshinaga Y."/>
            <person name="Martin F.M."/>
            <person name="Grigoriev I.V."/>
            <person name="Hibbett D.S."/>
        </authorList>
    </citation>
    <scope>NUCLEOTIDE SEQUENCE [LARGE SCALE GENOMIC DNA]</scope>
    <source>
        <strain evidence="4 5">CBS 109695</strain>
    </source>
</reference>
<proteinExistence type="predicted"/>
<feature type="compositionally biased region" description="Basic and acidic residues" evidence="1">
    <location>
        <begin position="234"/>
        <end position="247"/>
    </location>
</feature>
<keyword evidence="2" id="KW-0812">Transmembrane</keyword>
<dbReference type="Pfam" id="PF13967">
    <property type="entry name" value="RSN1_TM"/>
    <property type="match status" value="1"/>
</dbReference>
<evidence type="ECO:0000313" key="5">
    <source>
        <dbReference type="Proteomes" id="UP000076532"/>
    </source>
</evidence>
<evidence type="ECO:0000256" key="1">
    <source>
        <dbReference type="SAM" id="MobiDB-lite"/>
    </source>
</evidence>
<dbReference type="AlphaFoldDB" id="A0A166NJ88"/>
<organism evidence="4 5">
    <name type="scientific">Athelia psychrophila</name>
    <dbReference type="NCBI Taxonomy" id="1759441"/>
    <lineage>
        <taxon>Eukaryota</taxon>
        <taxon>Fungi</taxon>
        <taxon>Dikarya</taxon>
        <taxon>Basidiomycota</taxon>
        <taxon>Agaricomycotina</taxon>
        <taxon>Agaricomycetes</taxon>
        <taxon>Agaricomycetidae</taxon>
        <taxon>Atheliales</taxon>
        <taxon>Atheliaceae</taxon>
        <taxon>Athelia</taxon>
    </lineage>
</organism>
<feature type="transmembrane region" description="Helical" evidence="2">
    <location>
        <begin position="70"/>
        <end position="89"/>
    </location>
</feature>